<gene>
    <name evidence="2" type="ORF">F3Y22_tig00002511pilonHSYRG00524</name>
</gene>
<feature type="compositionally biased region" description="Low complexity" evidence="1">
    <location>
        <begin position="55"/>
        <end position="77"/>
    </location>
</feature>
<dbReference type="Proteomes" id="UP000436088">
    <property type="component" value="Unassembled WGS sequence"/>
</dbReference>
<dbReference type="AlphaFoldDB" id="A0A6A3CTN6"/>
<sequence>MRGHRPFRPHGGYPPSQPSFGPQNPNFPLQHPNVLQFLQTQPNFALQQNPNNFFFQNPFPYSLPQNPNITTQQPPQQLFNNPRSSQSQLHNQRGSATSGQVPREVQERINQAVNQAWQGLMASRNSVTAWKVSQAALVELQADSWSSLGLDMQGVPSLQKLMTIEGRVNAFIQCFVGVRKITTLYELEMEICKNEGVRTYEKLELGPFLCHPLVLHYFSLNSNCKKVFKITSEDVIAHLHEYMDSHNNQEILIDEFLGFVADKQAATSKEELGVRIQSLAYVFHIFLLTSSRKILMHHQKPMP</sequence>
<evidence type="ECO:0000256" key="1">
    <source>
        <dbReference type="SAM" id="MobiDB-lite"/>
    </source>
</evidence>
<feature type="compositionally biased region" description="Polar residues" evidence="1">
    <location>
        <begin position="78"/>
        <end position="100"/>
    </location>
</feature>
<name>A0A6A3CTN6_HIBSY</name>
<accession>A0A6A3CTN6</accession>
<evidence type="ECO:0000313" key="2">
    <source>
        <dbReference type="EMBL" id="KAE8731874.1"/>
    </source>
</evidence>
<dbReference type="EMBL" id="VEPZ02000181">
    <property type="protein sequence ID" value="KAE8731874.1"/>
    <property type="molecule type" value="Genomic_DNA"/>
</dbReference>
<comment type="caution">
    <text evidence="2">The sequence shown here is derived from an EMBL/GenBank/DDBJ whole genome shotgun (WGS) entry which is preliminary data.</text>
</comment>
<evidence type="ECO:0000313" key="3">
    <source>
        <dbReference type="Proteomes" id="UP000436088"/>
    </source>
</evidence>
<organism evidence="2 3">
    <name type="scientific">Hibiscus syriacus</name>
    <name type="common">Rose of Sharon</name>
    <dbReference type="NCBI Taxonomy" id="106335"/>
    <lineage>
        <taxon>Eukaryota</taxon>
        <taxon>Viridiplantae</taxon>
        <taxon>Streptophyta</taxon>
        <taxon>Embryophyta</taxon>
        <taxon>Tracheophyta</taxon>
        <taxon>Spermatophyta</taxon>
        <taxon>Magnoliopsida</taxon>
        <taxon>eudicotyledons</taxon>
        <taxon>Gunneridae</taxon>
        <taxon>Pentapetalae</taxon>
        <taxon>rosids</taxon>
        <taxon>malvids</taxon>
        <taxon>Malvales</taxon>
        <taxon>Malvaceae</taxon>
        <taxon>Malvoideae</taxon>
        <taxon>Hibiscus</taxon>
    </lineage>
</organism>
<feature type="region of interest" description="Disordered" evidence="1">
    <location>
        <begin position="1"/>
        <end position="30"/>
    </location>
</feature>
<keyword evidence="3" id="KW-1185">Reference proteome</keyword>
<protein>
    <submittedName>
        <fullName evidence="2">Uncharacterized protein</fullName>
    </submittedName>
</protein>
<feature type="compositionally biased region" description="Polar residues" evidence="1">
    <location>
        <begin position="18"/>
        <end position="27"/>
    </location>
</feature>
<reference evidence="2" key="1">
    <citation type="submission" date="2019-09" db="EMBL/GenBank/DDBJ databases">
        <title>Draft genome information of white flower Hibiscus syriacus.</title>
        <authorList>
            <person name="Kim Y.-M."/>
        </authorList>
    </citation>
    <scope>NUCLEOTIDE SEQUENCE [LARGE SCALE GENOMIC DNA]</scope>
    <source>
        <strain evidence="2">YM2019G1</strain>
    </source>
</reference>
<feature type="region of interest" description="Disordered" evidence="1">
    <location>
        <begin position="55"/>
        <end position="103"/>
    </location>
</feature>
<proteinExistence type="predicted"/>